<evidence type="ECO:0000256" key="5">
    <source>
        <dbReference type="ARBA" id="ARBA00037924"/>
    </source>
</evidence>
<gene>
    <name evidence="9" type="ORF">CAWG_04187</name>
</gene>
<dbReference type="GO" id="GO:0005739">
    <property type="term" value="C:mitochondrion"/>
    <property type="evidence" value="ECO:0007669"/>
    <property type="project" value="TreeGrafter"/>
</dbReference>
<dbReference type="PaxDb" id="5476-C4YIB5"/>
<comment type="similarity">
    <text evidence="1 6">Belongs to the thiolase-like superfamily. Thiolase family.</text>
</comment>
<evidence type="ECO:0000256" key="1">
    <source>
        <dbReference type="ARBA" id="ARBA00010982"/>
    </source>
</evidence>
<dbReference type="Proteomes" id="UP000001429">
    <property type="component" value="Chromosome 2"/>
</dbReference>
<dbReference type="Pfam" id="PF00108">
    <property type="entry name" value="Thiolase_N"/>
    <property type="match status" value="1"/>
</dbReference>
<dbReference type="GO" id="GO:0003985">
    <property type="term" value="F:acetyl-CoA C-acetyltransferase activity"/>
    <property type="evidence" value="ECO:0007669"/>
    <property type="project" value="UniProtKB-EC"/>
</dbReference>
<dbReference type="InterPro" id="IPR020617">
    <property type="entry name" value="Thiolase_C"/>
</dbReference>
<dbReference type="NCBIfam" id="TIGR01930">
    <property type="entry name" value="AcCoA-C-Actrans"/>
    <property type="match status" value="1"/>
</dbReference>
<dbReference type="VEuPathDB" id="FungiDB:CAWG_04187"/>
<comment type="pathway">
    <text evidence="5">Metabolic intermediate biosynthesis; (R)-mevalonate biosynthesis; (R)-mevalonate from acetyl-CoA: step 1/3.</text>
</comment>
<evidence type="ECO:0000313" key="9">
    <source>
        <dbReference type="EMBL" id="EEQ45850.1"/>
    </source>
</evidence>
<dbReference type="GO" id="GO:0006635">
    <property type="term" value="P:fatty acid beta-oxidation"/>
    <property type="evidence" value="ECO:0007669"/>
    <property type="project" value="TreeGrafter"/>
</dbReference>
<reference evidence="9 10" key="1">
    <citation type="journal article" date="2009" name="Nature">
        <title>Evolution of pathogenicity and sexual reproduction in eight Candida genomes.</title>
        <authorList>
            <person name="Butler G."/>
            <person name="Rasmussen M.D."/>
            <person name="Lin M.F."/>
            <person name="Santos M.A."/>
            <person name="Sakthikumar S."/>
            <person name="Munro C.A."/>
            <person name="Rheinbay E."/>
            <person name="Grabherr M."/>
            <person name="Forche A."/>
            <person name="Reedy J.L."/>
            <person name="Agrafioti I."/>
            <person name="Arnaud M.B."/>
            <person name="Bates S."/>
            <person name="Brown A.J."/>
            <person name="Brunke S."/>
            <person name="Costanzo M.C."/>
            <person name="Fitzpatrick D.A."/>
            <person name="de Groot P.W."/>
            <person name="Harris D."/>
            <person name="Hoyer L.L."/>
            <person name="Hube B."/>
            <person name="Klis F.M."/>
            <person name="Kodira C."/>
            <person name="Lennard N."/>
            <person name="Logue M.E."/>
            <person name="Martin R."/>
            <person name="Neiman A.M."/>
            <person name="Nikolaou E."/>
            <person name="Quail M.A."/>
            <person name="Quinn J."/>
            <person name="Santos M.C."/>
            <person name="Schmitzberger F.F."/>
            <person name="Sherlock G."/>
            <person name="Shah P."/>
            <person name="Silverstein K.A."/>
            <person name="Skrzypek M.S."/>
            <person name="Soll D."/>
            <person name="Staggs R."/>
            <person name="Stansfield I."/>
            <person name="Stumpf M.P."/>
            <person name="Sudbery P.E."/>
            <person name="Srikantha T."/>
            <person name="Zeng Q."/>
            <person name="Berman J."/>
            <person name="Berriman M."/>
            <person name="Heitman J."/>
            <person name="Gow N.A."/>
            <person name="Lorenz M.C."/>
            <person name="Birren B.W."/>
            <person name="Kellis M."/>
            <person name="Cuomo C.A."/>
        </authorList>
    </citation>
    <scope>NUCLEOTIDE SEQUENCE [LARGE SCALE GENOMIC DNA]</scope>
    <source>
        <strain evidence="9 10">WO-1</strain>
    </source>
</reference>
<dbReference type="AlphaFoldDB" id="C4YIB5"/>
<keyword evidence="10" id="KW-1185">Reference proteome</keyword>
<dbReference type="CDD" id="cd00751">
    <property type="entry name" value="thiolase"/>
    <property type="match status" value="1"/>
</dbReference>
<evidence type="ECO:0000256" key="2">
    <source>
        <dbReference type="ARBA" id="ARBA00012705"/>
    </source>
</evidence>
<evidence type="ECO:0000259" key="7">
    <source>
        <dbReference type="Pfam" id="PF00108"/>
    </source>
</evidence>
<feature type="domain" description="Thiolase N-terminal" evidence="7">
    <location>
        <begin position="1"/>
        <end position="106"/>
    </location>
</feature>
<dbReference type="Gene3D" id="3.40.47.10">
    <property type="match status" value="1"/>
</dbReference>
<protein>
    <recommendedName>
        <fullName evidence="2">acetyl-CoA C-acetyltransferase</fullName>
        <ecNumber evidence="2">2.3.1.9</ecNumber>
    </recommendedName>
</protein>
<dbReference type="OMA" id="XASAWKR"/>
<dbReference type="OrthoDB" id="5404651at2759"/>
<keyword evidence="4 6" id="KW-0012">Acyltransferase</keyword>
<evidence type="ECO:0000256" key="3">
    <source>
        <dbReference type="ARBA" id="ARBA00022679"/>
    </source>
</evidence>
<evidence type="ECO:0000256" key="4">
    <source>
        <dbReference type="ARBA" id="ARBA00023315"/>
    </source>
</evidence>
<dbReference type="SUPFAM" id="SSF53901">
    <property type="entry name" value="Thiolase-like"/>
    <property type="match status" value="2"/>
</dbReference>
<dbReference type="HOGENOM" id="CLU_031026_3_0_1"/>
<dbReference type="InterPro" id="IPR002155">
    <property type="entry name" value="Thiolase"/>
</dbReference>
<accession>C4YIB5</accession>
<dbReference type="InterPro" id="IPR020616">
    <property type="entry name" value="Thiolase_N"/>
</dbReference>
<sequence length="243" mass="25424">MGVAAEKCAADHGFTREQQDEFAIKSYQKAGNALKQGKFNQEIAPVTIKGVRGKPDVVEKDEEIEKFNEAKLKSARAVFQKENGTVTGPNASKINDGAAALILVSEAKLKELGLKPLAKINGWGEAARNPIDFTIAPALAVPKAVKHAGLTLDQVDFFELNEAFSVVGLANAEICQIPLEKLNAYGGAVALGHPLGCSGARIVVTLLSVLIQEGGKIGCAGVCNGGGGASSIVIEKVDSDFKL</sequence>
<dbReference type="Pfam" id="PF02803">
    <property type="entry name" value="Thiolase_C"/>
    <property type="match status" value="1"/>
</dbReference>
<name>C4YIB5_CANAW</name>
<dbReference type="InterPro" id="IPR020613">
    <property type="entry name" value="Thiolase_CS"/>
</dbReference>
<dbReference type="PROSITE" id="PS00737">
    <property type="entry name" value="THIOLASE_2"/>
    <property type="match status" value="1"/>
</dbReference>
<evidence type="ECO:0000313" key="10">
    <source>
        <dbReference type="Proteomes" id="UP000001429"/>
    </source>
</evidence>
<dbReference type="InterPro" id="IPR016039">
    <property type="entry name" value="Thiolase-like"/>
</dbReference>
<dbReference type="GO" id="GO:0006696">
    <property type="term" value="P:ergosterol biosynthetic process"/>
    <property type="evidence" value="ECO:0007669"/>
    <property type="project" value="TreeGrafter"/>
</dbReference>
<evidence type="ECO:0000256" key="6">
    <source>
        <dbReference type="RuleBase" id="RU003557"/>
    </source>
</evidence>
<dbReference type="PANTHER" id="PTHR18919:SF165">
    <property type="entry name" value="ACETYL-COA ACETYLTRANSFERASE"/>
    <property type="match status" value="1"/>
</dbReference>
<organism evidence="9 10">
    <name type="scientific">Candida albicans (strain WO-1)</name>
    <name type="common">Yeast</name>
    <dbReference type="NCBI Taxonomy" id="294748"/>
    <lineage>
        <taxon>Eukaryota</taxon>
        <taxon>Fungi</taxon>
        <taxon>Dikarya</taxon>
        <taxon>Ascomycota</taxon>
        <taxon>Saccharomycotina</taxon>
        <taxon>Pichiomycetes</taxon>
        <taxon>Debaryomycetaceae</taxon>
        <taxon>Candida/Lodderomyces clade</taxon>
        <taxon>Candida</taxon>
    </lineage>
</organism>
<dbReference type="PANTHER" id="PTHR18919">
    <property type="entry name" value="ACETYL-COA C-ACYLTRANSFERASE"/>
    <property type="match status" value="1"/>
</dbReference>
<dbReference type="EMBL" id="CH672350">
    <property type="protein sequence ID" value="EEQ45850.1"/>
    <property type="molecule type" value="Genomic_DNA"/>
</dbReference>
<dbReference type="EC" id="2.3.1.9" evidence="2"/>
<proteinExistence type="inferred from homology"/>
<feature type="domain" description="Thiolase C-terminal" evidence="8">
    <location>
        <begin position="114"/>
        <end position="236"/>
    </location>
</feature>
<keyword evidence="3 6" id="KW-0808">Transferase</keyword>
<evidence type="ECO:0000259" key="8">
    <source>
        <dbReference type="Pfam" id="PF02803"/>
    </source>
</evidence>